<name>A0A163TGP0_ABSGL</name>
<sequence>MVSSSSSLVGLAGQLCSPEDRHQYTRVILKKEQLWMQLDALRSSLQQNYDQHQSKQHNTKEKHVQHQKKASSSLPPQSSSPSSTISRYSSTRHSMSSFSLLFTKSASMYQPQLDEYNTEFLSSHQIDRLSNQYSHSIQQLLQSTTMTLPSPPSSTSSTLSKASSLSDCPPAPLTVKTTNLSTHHPQKRPHLQQLPISPPISPPFSCLSTSSSTCFPLPPRSSSLQQSTLIGPTKPISPQQEYHAITTMGNDRIASVANPSITHIQKNNGMRIRSFLGQSMLLNKSIRLDQQRLAADSRFHQGKDEYSGEPKVILKLSIVKLSSVVERNKTIAPWMAPFGITFSTSAHAGDSCADFPDSLVVEALHVWMDCSRLPRLSRACHVMREGTRLYIVFNPSVLSQ</sequence>
<gene>
    <name evidence="2" type="primary">ABSGL_10488.1 scaffold 12026</name>
</gene>
<reference evidence="2" key="1">
    <citation type="submission" date="2016-04" db="EMBL/GenBank/DDBJ databases">
        <authorList>
            <person name="Evans L.H."/>
            <person name="Alamgir A."/>
            <person name="Owens N."/>
            <person name="Weber N.D."/>
            <person name="Virtaneva K."/>
            <person name="Barbian K."/>
            <person name="Babar A."/>
            <person name="Rosenke K."/>
        </authorList>
    </citation>
    <scope>NUCLEOTIDE SEQUENCE [LARGE SCALE GENOMIC DNA]</scope>
    <source>
        <strain evidence="2">CBS 101.48</strain>
    </source>
</reference>
<accession>A0A163TGP0</accession>
<organism evidence="2">
    <name type="scientific">Absidia glauca</name>
    <name type="common">Pin mould</name>
    <dbReference type="NCBI Taxonomy" id="4829"/>
    <lineage>
        <taxon>Eukaryota</taxon>
        <taxon>Fungi</taxon>
        <taxon>Fungi incertae sedis</taxon>
        <taxon>Mucoromycota</taxon>
        <taxon>Mucoromycotina</taxon>
        <taxon>Mucoromycetes</taxon>
        <taxon>Mucorales</taxon>
        <taxon>Cunninghamellaceae</taxon>
        <taxon>Absidia</taxon>
    </lineage>
</organism>
<proteinExistence type="predicted"/>
<feature type="compositionally biased region" description="Low complexity" evidence="1">
    <location>
        <begin position="71"/>
        <end position="88"/>
    </location>
</feature>
<protein>
    <submittedName>
        <fullName evidence="2">Uncharacterized protein</fullName>
    </submittedName>
</protein>
<feature type="compositionally biased region" description="Low complexity" evidence="1">
    <location>
        <begin position="145"/>
        <end position="166"/>
    </location>
</feature>
<evidence type="ECO:0000313" key="3">
    <source>
        <dbReference type="Proteomes" id="UP000078561"/>
    </source>
</evidence>
<keyword evidence="3" id="KW-1185">Reference proteome</keyword>
<dbReference type="EMBL" id="LT554414">
    <property type="protein sequence ID" value="SAM04622.1"/>
    <property type="molecule type" value="Genomic_DNA"/>
</dbReference>
<feature type="region of interest" description="Disordered" evidence="1">
    <location>
        <begin position="145"/>
        <end position="173"/>
    </location>
</feature>
<dbReference type="Proteomes" id="UP000078561">
    <property type="component" value="Unassembled WGS sequence"/>
</dbReference>
<evidence type="ECO:0000313" key="2">
    <source>
        <dbReference type="EMBL" id="SAM04622.1"/>
    </source>
</evidence>
<dbReference type="AlphaFoldDB" id="A0A163TGP0"/>
<feature type="region of interest" description="Disordered" evidence="1">
    <location>
        <begin position="46"/>
        <end position="88"/>
    </location>
</feature>
<evidence type="ECO:0000256" key="1">
    <source>
        <dbReference type="SAM" id="MobiDB-lite"/>
    </source>
</evidence>
<dbReference type="OrthoDB" id="2289803at2759"/>
<dbReference type="InParanoid" id="A0A163TGP0"/>